<comment type="caution">
    <text evidence="1">The sequence shown here is derived from an EMBL/GenBank/DDBJ whole genome shotgun (WGS) entry which is preliminary data.</text>
</comment>
<dbReference type="EMBL" id="REGN01001318">
    <property type="protein sequence ID" value="RNA35513.1"/>
    <property type="molecule type" value="Genomic_DNA"/>
</dbReference>
<protein>
    <submittedName>
        <fullName evidence="1">Uncharacterized protein</fullName>
    </submittedName>
</protein>
<accession>A0A3M7SIB1</accession>
<evidence type="ECO:0000313" key="1">
    <source>
        <dbReference type="EMBL" id="RNA35513.1"/>
    </source>
</evidence>
<gene>
    <name evidence="1" type="ORF">BpHYR1_039982</name>
</gene>
<proteinExistence type="predicted"/>
<sequence length="147" mass="17168">MSVGLPLRCYILRISSSVVQALLSCSRYFAIFKEPLVKFRFETVQTSCFDHIHRQTVPIVHNPIKKKNPSIFVTKVEINLEFLLKQIKIKYGQLFDKRTLKGTIWSRQITKICTKKKPIDENRAPHTRIILFPNVDVKNDIKEETIV</sequence>
<reference evidence="1 2" key="1">
    <citation type="journal article" date="2018" name="Sci. Rep.">
        <title>Genomic signatures of local adaptation to the degree of environmental predictability in rotifers.</title>
        <authorList>
            <person name="Franch-Gras L."/>
            <person name="Hahn C."/>
            <person name="Garcia-Roger E.M."/>
            <person name="Carmona M.J."/>
            <person name="Serra M."/>
            <person name="Gomez A."/>
        </authorList>
    </citation>
    <scope>NUCLEOTIDE SEQUENCE [LARGE SCALE GENOMIC DNA]</scope>
    <source>
        <strain evidence="1">HYR1</strain>
    </source>
</reference>
<evidence type="ECO:0000313" key="2">
    <source>
        <dbReference type="Proteomes" id="UP000276133"/>
    </source>
</evidence>
<dbReference type="AlphaFoldDB" id="A0A3M7SIB1"/>
<name>A0A3M7SIB1_BRAPC</name>
<dbReference type="Proteomes" id="UP000276133">
    <property type="component" value="Unassembled WGS sequence"/>
</dbReference>
<organism evidence="1 2">
    <name type="scientific">Brachionus plicatilis</name>
    <name type="common">Marine rotifer</name>
    <name type="synonym">Brachionus muelleri</name>
    <dbReference type="NCBI Taxonomy" id="10195"/>
    <lineage>
        <taxon>Eukaryota</taxon>
        <taxon>Metazoa</taxon>
        <taxon>Spiralia</taxon>
        <taxon>Gnathifera</taxon>
        <taxon>Rotifera</taxon>
        <taxon>Eurotatoria</taxon>
        <taxon>Monogononta</taxon>
        <taxon>Pseudotrocha</taxon>
        <taxon>Ploima</taxon>
        <taxon>Brachionidae</taxon>
        <taxon>Brachionus</taxon>
    </lineage>
</organism>
<keyword evidence="2" id="KW-1185">Reference proteome</keyword>